<dbReference type="AntiFam" id="ANF00159">
    <property type="entry name" value="Shadow ORF (opposite uvrA)"/>
</dbReference>
<feature type="region of interest" description="Disordered" evidence="1">
    <location>
        <begin position="18"/>
        <end position="44"/>
    </location>
</feature>
<feature type="compositionally biased region" description="Gly residues" evidence="1">
    <location>
        <begin position="25"/>
        <end position="34"/>
    </location>
</feature>
<feature type="compositionally biased region" description="Basic and acidic residues" evidence="1">
    <location>
        <begin position="196"/>
        <end position="208"/>
    </location>
</feature>
<feature type="non-terminal residue" evidence="2">
    <location>
        <position position="563"/>
    </location>
</feature>
<name>A0ABC8QPE8_9AQUA</name>
<evidence type="ECO:0000256" key="1">
    <source>
        <dbReference type="SAM" id="MobiDB-lite"/>
    </source>
</evidence>
<feature type="compositionally biased region" description="Basic and acidic residues" evidence="1">
    <location>
        <begin position="170"/>
        <end position="182"/>
    </location>
</feature>
<comment type="caution">
    <text evidence="2">The sequence shown here is derived from an EMBL/GenBank/DDBJ whole genome shotgun (WGS) entry which is preliminary data.</text>
</comment>
<evidence type="ECO:0000313" key="2">
    <source>
        <dbReference type="EMBL" id="CAK9134584.1"/>
    </source>
</evidence>
<dbReference type="AlphaFoldDB" id="A0ABC8QPE8"/>
<feature type="compositionally biased region" description="Low complexity" evidence="1">
    <location>
        <begin position="159"/>
        <end position="169"/>
    </location>
</feature>
<feature type="region of interest" description="Disordered" evidence="1">
    <location>
        <begin position="64"/>
        <end position="112"/>
    </location>
</feature>
<sequence length="563" mass="58255">MADVGARADLADPRHLLRRWRRGGHGPGAGGQEGVGDCADVLGPDPGHPAGRACRRLDRPDVRLAQRLPGRGRDRRAGLCHPGRLRAARPGPPRGHAAGTGAGRAGQRPGLAGPGHHGLRLCGRVCALHLCGAAADPGDPHGRQPGGTDPAAVRRGPGRRQSAGRQAGRPGRDARPGVEHCGADGGAGGRPLGLREPGRGHGLCDRAGRRGLRHGGPHADARAGPGRPPGRQPGLQPEHCGLQPGQRPGCLGWRPGPGRWPGPGQPGLGRRRADGRGPGAGLLEQPPASRLRTQRRRGLRLRLNGHQILGRAGRDDAAAVLSAFGAEVDDPVGLGDHVQVMLDDDHAVARIDQAVQHADELVHIGHVQAHRGFVQHIERVRRLVAAPGHVVAHLGQLGDELDALGFAARQRGRGLAQREIAQAHVLEQLQRVGDAGHAGEELDGLVHLHLQHIANALAAPGDGQGLGVEARAVADLAGHLHVGQEAHLDGAHALALAGRAAAFAGVEREAAGRVAARLGLQRFGIELADGVPEADVGGRAAARGLADGGLVHFQHAVNAFEAL</sequence>
<proteinExistence type="predicted"/>
<accession>A0ABC8QPE8</accession>
<evidence type="ECO:0000313" key="3">
    <source>
        <dbReference type="Proteomes" id="UP001642360"/>
    </source>
</evidence>
<protein>
    <submittedName>
        <fullName evidence="2">Uncharacterized protein</fullName>
    </submittedName>
</protein>
<dbReference type="EMBL" id="CAUOFW020000495">
    <property type="protein sequence ID" value="CAK9134584.1"/>
    <property type="molecule type" value="Genomic_DNA"/>
</dbReference>
<feature type="compositionally biased region" description="Low complexity" evidence="1">
    <location>
        <begin position="247"/>
        <end position="257"/>
    </location>
</feature>
<dbReference type="Proteomes" id="UP001642360">
    <property type="component" value="Unassembled WGS sequence"/>
</dbReference>
<organism evidence="2 3">
    <name type="scientific">Ilex paraguariensis</name>
    <name type="common">yerba mate</name>
    <dbReference type="NCBI Taxonomy" id="185542"/>
    <lineage>
        <taxon>Eukaryota</taxon>
        <taxon>Viridiplantae</taxon>
        <taxon>Streptophyta</taxon>
        <taxon>Embryophyta</taxon>
        <taxon>Tracheophyta</taxon>
        <taxon>Spermatophyta</taxon>
        <taxon>Magnoliopsida</taxon>
        <taxon>eudicotyledons</taxon>
        <taxon>Gunneridae</taxon>
        <taxon>Pentapetalae</taxon>
        <taxon>asterids</taxon>
        <taxon>campanulids</taxon>
        <taxon>Aquifoliales</taxon>
        <taxon>Aquifoliaceae</taxon>
        <taxon>Ilex</taxon>
    </lineage>
</organism>
<reference evidence="2 3" key="1">
    <citation type="submission" date="2024-02" db="EMBL/GenBank/DDBJ databases">
        <authorList>
            <person name="Vignale AGUSTIN F."/>
            <person name="Sosa J E."/>
            <person name="Modenutti C."/>
        </authorList>
    </citation>
    <scope>NUCLEOTIDE SEQUENCE [LARGE SCALE GENOMIC DNA]</scope>
</reference>
<keyword evidence="3" id="KW-1185">Reference proteome</keyword>
<feature type="region of interest" description="Disordered" evidence="1">
    <location>
        <begin position="136"/>
        <end position="290"/>
    </location>
</feature>
<gene>
    <name evidence="2" type="ORF">ILEXP_LOCUS1516</name>
</gene>